<dbReference type="EMBL" id="JAVDWE010000005">
    <property type="protein sequence ID" value="MDR7094585.1"/>
    <property type="molecule type" value="Genomic_DNA"/>
</dbReference>
<proteinExistence type="predicted"/>
<evidence type="ECO:0000313" key="2">
    <source>
        <dbReference type="EMBL" id="MDR7094585.1"/>
    </source>
</evidence>
<protein>
    <submittedName>
        <fullName evidence="2">Pimeloyl-ACP methyl ester carboxylesterase</fullName>
    </submittedName>
</protein>
<name>A0ABU1VAV9_9BURK</name>
<dbReference type="InterPro" id="IPR029058">
    <property type="entry name" value="AB_hydrolase_fold"/>
</dbReference>
<comment type="caution">
    <text evidence="2">The sequence shown here is derived from an EMBL/GenBank/DDBJ whole genome shotgun (WGS) entry which is preliminary data.</text>
</comment>
<sequence>MTDDLTPRTWGRGARKVVVMNGWLGLSRHWQPLLAALDPQQFECAVFDYRGYGSRRAEVGTYRFDEAATDVLALADQLGWATFSLVGHSMGGMAMQKVALQAAGRVQRMLGVAPVSAAGSGMDAARRAFFESAVDDAAARQQIVHLSTGQRLTATWCQGVAADSMENRPEAMRAYLGEWAGQGFADEIAGLDLPVKVLVGEFDPGINLERARQTWLRHYPHAEIEVVPQAGHYPMQEVPAWVAARAQAWLAAG</sequence>
<dbReference type="SUPFAM" id="SSF53474">
    <property type="entry name" value="alpha/beta-Hydrolases"/>
    <property type="match status" value="1"/>
</dbReference>
<keyword evidence="3" id="KW-1185">Reference proteome</keyword>
<dbReference type="InterPro" id="IPR000073">
    <property type="entry name" value="AB_hydrolase_1"/>
</dbReference>
<evidence type="ECO:0000259" key="1">
    <source>
        <dbReference type="Pfam" id="PF12697"/>
    </source>
</evidence>
<gene>
    <name evidence="2" type="ORF">J2X09_002326</name>
</gene>
<dbReference type="RefSeq" id="WP_204733578.1">
    <property type="nucleotide sequence ID" value="NZ_JAVDWE010000005.1"/>
</dbReference>
<evidence type="ECO:0000313" key="3">
    <source>
        <dbReference type="Proteomes" id="UP001265550"/>
    </source>
</evidence>
<reference evidence="2 3" key="1">
    <citation type="submission" date="2023-07" db="EMBL/GenBank/DDBJ databases">
        <title>Sorghum-associated microbial communities from plants grown in Nebraska, USA.</title>
        <authorList>
            <person name="Schachtman D."/>
        </authorList>
    </citation>
    <scope>NUCLEOTIDE SEQUENCE [LARGE SCALE GENOMIC DNA]</scope>
    <source>
        <strain evidence="2 3">BE240</strain>
    </source>
</reference>
<dbReference type="Gene3D" id="3.40.50.1820">
    <property type="entry name" value="alpha/beta hydrolase"/>
    <property type="match status" value="1"/>
</dbReference>
<feature type="domain" description="AB hydrolase-1" evidence="1">
    <location>
        <begin position="17"/>
        <end position="244"/>
    </location>
</feature>
<organism evidence="2 3">
    <name type="scientific">Hydrogenophaga laconesensis</name>
    <dbReference type="NCBI Taxonomy" id="1805971"/>
    <lineage>
        <taxon>Bacteria</taxon>
        <taxon>Pseudomonadati</taxon>
        <taxon>Pseudomonadota</taxon>
        <taxon>Betaproteobacteria</taxon>
        <taxon>Burkholderiales</taxon>
        <taxon>Comamonadaceae</taxon>
        <taxon>Hydrogenophaga</taxon>
    </lineage>
</organism>
<dbReference type="PANTHER" id="PTHR43433:SF10">
    <property type="entry name" value="AB HYDROLASE-1 DOMAIN-CONTAINING PROTEIN"/>
    <property type="match status" value="1"/>
</dbReference>
<dbReference type="PANTHER" id="PTHR43433">
    <property type="entry name" value="HYDROLASE, ALPHA/BETA FOLD FAMILY PROTEIN"/>
    <property type="match status" value="1"/>
</dbReference>
<dbReference type="Proteomes" id="UP001265550">
    <property type="component" value="Unassembled WGS sequence"/>
</dbReference>
<dbReference type="Pfam" id="PF12697">
    <property type="entry name" value="Abhydrolase_6"/>
    <property type="match status" value="1"/>
</dbReference>
<dbReference type="InterPro" id="IPR050471">
    <property type="entry name" value="AB_hydrolase"/>
</dbReference>
<accession>A0ABU1VAV9</accession>